<gene>
    <name evidence="2" type="ORF">JKP88DRAFT_310588</name>
</gene>
<dbReference type="EMBL" id="JAFCMP010000115">
    <property type="protein sequence ID" value="KAG5185992.1"/>
    <property type="molecule type" value="Genomic_DNA"/>
</dbReference>
<evidence type="ECO:0000256" key="1">
    <source>
        <dbReference type="SAM" id="MobiDB-lite"/>
    </source>
</evidence>
<dbReference type="Gene3D" id="1.25.10.10">
    <property type="entry name" value="Leucine-rich Repeat Variant"/>
    <property type="match status" value="1"/>
</dbReference>
<proteinExistence type="predicted"/>
<evidence type="ECO:0000313" key="3">
    <source>
        <dbReference type="Proteomes" id="UP000664859"/>
    </source>
</evidence>
<dbReference type="AlphaFoldDB" id="A0A835Z5E4"/>
<accession>A0A835Z5E4</accession>
<name>A0A835Z5E4_9STRA</name>
<feature type="region of interest" description="Disordered" evidence="1">
    <location>
        <begin position="614"/>
        <end position="635"/>
    </location>
</feature>
<comment type="caution">
    <text evidence="2">The sequence shown here is derived from an EMBL/GenBank/DDBJ whole genome shotgun (WGS) entry which is preliminary data.</text>
</comment>
<evidence type="ECO:0000313" key="2">
    <source>
        <dbReference type="EMBL" id="KAG5185992.1"/>
    </source>
</evidence>
<organism evidence="2 3">
    <name type="scientific">Tribonema minus</name>
    <dbReference type="NCBI Taxonomy" id="303371"/>
    <lineage>
        <taxon>Eukaryota</taxon>
        <taxon>Sar</taxon>
        <taxon>Stramenopiles</taxon>
        <taxon>Ochrophyta</taxon>
        <taxon>PX clade</taxon>
        <taxon>Xanthophyceae</taxon>
        <taxon>Tribonematales</taxon>
        <taxon>Tribonemataceae</taxon>
        <taxon>Tribonema</taxon>
    </lineage>
</organism>
<keyword evidence="3" id="KW-1185">Reference proteome</keyword>
<dbReference type="InterPro" id="IPR011989">
    <property type="entry name" value="ARM-like"/>
</dbReference>
<protein>
    <submittedName>
        <fullName evidence="2">Uncharacterized protein</fullName>
    </submittedName>
</protein>
<reference evidence="2" key="1">
    <citation type="submission" date="2021-02" db="EMBL/GenBank/DDBJ databases">
        <title>First Annotated Genome of the Yellow-green Alga Tribonema minus.</title>
        <authorList>
            <person name="Mahan K.M."/>
        </authorList>
    </citation>
    <scope>NUCLEOTIDE SEQUENCE</scope>
    <source>
        <strain evidence="2">UTEX B ZZ1240</strain>
    </source>
</reference>
<dbReference type="Proteomes" id="UP000664859">
    <property type="component" value="Unassembled WGS sequence"/>
</dbReference>
<sequence length="929" mass="94464">MHINTDDIDMRSRRRRAAFEPADVQLLLSIAAAHAARGGRRAVVVHVCLGVCAVALRCGAWAAERVLPDLAGACGAGGEGGGEGGVRAEVLLELLAAFADEIECKSISVAPQRRAAVLSHLRAPGGGMSFALSLLHSLLAGGALQQPQHAQRALGAFTAWLNVGSSGATWHSDVATHGALPLALACLRCGSGGDAAAAAAQAVSAAAAAFCGSAAAAAALLPAAAAAASQALAAAAQGTDTGEAAAAVRALAACAVAFAPLICSAQRSDAATSTSTTSTLEGPHNGLQPSVVDPGLAAAWDAAVSVLTAALAHASAAVACEALECWGSLGARAGSVEGTEAEVDVFLRAVGVVLSRPGLTLENRLQRMTLPQWQCERVILYAEYLRAHARSTASSLERRRSLACAPPPPPQPSACAYGHDDPDTGDAAALADQLADVLETVVTPSPCLKARFIASLVQHLVERSVCAAARIAAHGGEAAAAAAEAIDVAAVLSDLAQLLRLPPTVLLNGGDAYTYIKEAVAPAAEARRCCSSAQAQQLLLLAQCEVMRAAAAAAAAAAQQSGNLCNLRTGVSAVPQTPVSVQMPHNRAYTHTHCCGEAPPSSCCSRKSHTQHAAFTRGASQRDPGSSSSLCWPPSPSTPPQNECYAADCTSSRAMPPPTHVLIARLHKLTCDPHVCYAPDCTSSHAIPPHSPPHPKKQLNFGTPQSGGGATASAVTLLSAAADACVAAHAQRAHECALRSLAAAAPDLRTVLGCVPADQRQWLHAKAVGLHLQYDKKATNLHRIVLCRISPRTQVGDAAFASAVAAAATCATANPHFQLDSAQDGCLGARVLALVLFGLRGGYASTMLDALVACALGVYVRFGSAAAGSWLERAAAAVMGSHDRAAAAAQAVRAQLAAALADGDKRAFKAALKAYCGGKRKGEGFLNPS</sequence>